<gene>
    <name evidence="2" type="ORF">DPMN_155968</name>
</gene>
<reference evidence="2" key="2">
    <citation type="submission" date="2020-11" db="EMBL/GenBank/DDBJ databases">
        <authorList>
            <person name="McCartney M.A."/>
            <person name="Auch B."/>
            <person name="Kono T."/>
            <person name="Mallez S."/>
            <person name="Becker A."/>
            <person name="Gohl D.M."/>
            <person name="Silverstein K.A.T."/>
            <person name="Koren S."/>
            <person name="Bechman K.B."/>
            <person name="Herman A."/>
            <person name="Abrahante J.E."/>
            <person name="Garbe J."/>
        </authorList>
    </citation>
    <scope>NUCLEOTIDE SEQUENCE</scope>
    <source>
        <strain evidence="2">Duluth1</strain>
        <tissue evidence="2">Whole animal</tissue>
    </source>
</reference>
<evidence type="ECO:0000313" key="3">
    <source>
        <dbReference type="Proteomes" id="UP000828390"/>
    </source>
</evidence>
<sequence length="133" mass="15150">MHRLICEDTFHTCDKSRSVRARLIWLQSWPQSQKRKEQAKPVSKLKECVLMAVCSYRSFLLREAGWVHGRGAALPAVPGGSTELYPVLVLPEKRDLGWTEGLHVCIFKVSITLCSVAILFYICHPYTLTPEYS</sequence>
<protein>
    <submittedName>
        <fullName evidence="2">Uncharacterized protein</fullName>
    </submittedName>
</protein>
<keyword evidence="3" id="KW-1185">Reference proteome</keyword>
<evidence type="ECO:0000313" key="2">
    <source>
        <dbReference type="EMBL" id="KAH3802293.1"/>
    </source>
</evidence>
<proteinExistence type="predicted"/>
<accession>A0A9D4JBE7</accession>
<keyword evidence="1" id="KW-1133">Transmembrane helix</keyword>
<name>A0A9D4JBE7_DREPO</name>
<organism evidence="2 3">
    <name type="scientific">Dreissena polymorpha</name>
    <name type="common">Zebra mussel</name>
    <name type="synonym">Mytilus polymorpha</name>
    <dbReference type="NCBI Taxonomy" id="45954"/>
    <lineage>
        <taxon>Eukaryota</taxon>
        <taxon>Metazoa</taxon>
        <taxon>Spiralia</taxon>
        <taxon>Lophotrochozoa</taxon>
        <taxon>Mollusca</taxon>
        <taxon>Bivalvia</taxon>
        <taxon>Autobranchia</taxon>
        <taxon>Heteroconchia</taxon>
        <taxon>Euheterodonta</taxon>
        <taxon>Imparidentia</taxon>
        <taxon>Neoheterodontei</taxon>
        <taxon>Myida</taxon>
        <taxon>Dreissenoidea</taxon>
        <taxon>Dreissenidae</taxon>
        <taxon>Dreissena</taxon>
    </lineage>
</organism>
<reference evidence="2" key="1">
    <citation type="journal article" date="2019" name="bioRxiv">
        <title>The Genome of the Zebra Mussel, Dreissena polymorpha: A Resource for Invasive Species Research.</title>
        <authorList>
            <person name="McCartney M.A."/>
            <person name="Auch B."/>
            <person name="Kono T."/>
            <person name="Mallez S."/>
            <person name="Zhang Y."/>
            <person name="Obille A."/>
            <person name="Becker A."/>
            <person name="Abrahante J.E."/>
            <person name="Garbe J."/>
            <person name="Badalamenti J.P."/>
            <person name="Herman A."/>
            <person name="Mangelson H."/>
            <person name="Liachko I."/>
            <person name="Sullivan S."/>
            <person name="Sone E.D."/>
            <person name="Koren S."/>
            <person name="Silverstein K.A.T."/>
            <person name="Beckman K.B."/>
            <person name="Gohl D.M."/>
        </authorList>
    </citation>
    <scope>NUCLEOTIDE SEQUENCE</scope>
    <source>
        <strain evidence="2">Duluth1</strain>
        <tissue evidence="2">Whole animal</tissue>
    </source>
</reference>
<dbReference type="AlphaFoldDB" id="A0A9D4JBE7"/>
<feature type="transmembrane region" description="Helical" evidence="1">
    <location>
        <begin position="101"/>
        <end position="122"/>
    </location>
</feature>
<keyword evidence="1" id="KW-0812">Transmembrane</keyword>
<dbReference type="EMBL" id="JAIWYP010000007">
    <property type="protein sequence ID" value="KAH3802293.1"/>
    <property type="molecule type" value="Genomic_DNA"/>
</dbReference>
<keyword evidence="1" id="KW-0472">Membrane</keyword>
<evidence type="ECO:0000256" key="1">
    <source>
        <dbReference type="SAM" id="Phobius"/>
    </source>
</evidence>
<comment type="caution">
    <text evidence="2">The sequence shown here is derived from an EMBL/GenBank/DDBJ whole genome shotgun (WGS) entry which is preliminary data.</text>
</comment>
<dbReference type="Proteomes" id="UP000828390">
    <property type="component" value="Unassembled WGS sequence"/>
</dbReference>